<dbReference type="EMBL" id="MU151062">
    <property type="protein sequence ID" value="KAF9453311.1"/>
    <property type="molecule type" value="Genomic_DNA"/>
</dbReference>
<dbReference type="AlphaFoldDB" id="A0A9P5XP78"/>
<comment type="caution">
    <text evidence="1">The sequence shown here is derived from an EMBL/GenBank/DDBJ whole genome shotgun (WGS) entry which is preliminary data.</text>
</comment>
<protein>
    <submittedName>
        <fullName evidence="1">Uncharacterized protein</fullName>
    </submittedName>
</protein>
<evidence type="ECO:0000313" key="2">
    <source>
        <dbReference type="Proteomes" id="UP000807342"/>
    </source>
</evidence>
<proteinExistence type="predicted"/>
<dbReference type="Proteomes" id="UP000807342">
    <property type="component" value="Unassembled WGS sequence"/>
</dbReference>
<sequence length="178" mass="19893">MKHIPRAEAEQLIIIDVVNEVLANRQGIHTVKHTVTARTDGFVRRDPSKKTQGVTKALLGIHERRIGDGYLPAKGPVYQKHYILGNQLTIVQPVFLACLNQSPVYIQRVIRQVEDDRGASRIRSSYPQPTSSLCKPPSGIIGKQLEDDFVFTSTGLPSIIDEIAVWGRDHWDGYLIGN</sequence>
<name>A0A9P5XP78_9AGAR</name>
<accession>A0A9P5XP78</accession>
<gene>
    <name evidence="1" type="ORF">P691DRAFT_781318</name>
</gene>
<reference evidence="1" key="1">
    <citation type="submission" date="2020-11" db="EMBL/GenBank/DDBJ databases">
        <authorList>
            <consortium name="DOE Joint Genome Institute"/>
            <person name="Ahrendt S."/>
            <person name="Riley R."/>
            <person name="Andreopoulos W."/>
            <person name="Labutti K."/>
            <person name="Pangilinan J."/>
            <person name="Ruiz-Duenas F.J."/>
            <person name="Barrasa J.M."/>
            <person name="Sanchez-Garcia M."/>
            <person name="Camarero S."/>
            <person name="Miyauchi S."/>
            <person name="Serrano A."/>
            <person name="Linde D."/>
            <person name="Babiker R."/>
            <person name="Drula E."/>
            <person name="Ayuso-Fernandez I."/>
            <person name="Pacheco R."/>
            <person name="Padilla G."/>
            <person name="Ferreira P."/>
            <person name="Barriuso J."/>
            <person name="Kellner H."/>
            <person name="Castanera R."/>
            <person name="Alfaro M."/>
            <person name="Ramirez L."/>
            <person name="Pisabarro A.G."/>
            <person name="Kuo A."/>
            <person name="Tritt A."/>
            <person name="Lipzen A."/>
            <person name="He G."/>
            <person name="Yan M."/>
            <person name="Ng V."/>
            <person name="Cullen D."/>
            <person name="Martin F."/>
            <person name="Rosso M.-N."/>
            <person name="Henrissat B."/>
            <person name="Hibbett D."/>
            <person name="Martinez A.T."/>
            <person name="Grigoriev I.V."/>
        </authorList>
    </citation>
    <scope>NUCLEOTIDE SEQUENCE</scope>
    <source>
        <strain evidence="1">MF-IS2</strain>
    </source>
</reference>
<keyword evidence="2" id="KW-1185">Reference proteome</keyword>
<organism evidence="1 2">
    <name type="scientific">Macrolepiota fuliginosa MF-IS2</name>
    <dbReference type="NCBI Taxonomy" id="1400762"/>
    <lineage>
        <taxon>Eukaryota</taxon>
        <taxon>Fungi</taxon>
        <taxon>Dikarya</taxon>
        <taxon>Basidiomycota</taxon>
        <taxon>Agaricomycotina</taxon>
        <taxon>Agaricomycetes</taxon>
        <taxon>Agaricomycetidae</taxon>
        <taxon>Agaricales</taxon>
        <taxon>Agaricineae</taxon>
        <taxon>Agaricaceae</taxon>
        <taxon>Macrolepiota</taxon>
    </lineage>
</organism>
<evidence type="ECO:0000313" key="1">
    <source>
        <dbReference type="EMBL" id="KAF9453311.1"/>
    </source>
</evidence>